<keyword evidence="3" id="KW-1185">Reference proteome</keyword>
<feature type="domain" description="Glutathione S-transferase C-terminal" evidence="1">
    <location>
        <begin position="127"/>
        <end position="170"/>
    </location>
</feature>
<dbReference type="Gene3D" id="1.20.1050.10">
    <property type="match status" value="1"/>
</dbReference>
<dbReference type="EMBL" id="VFQX01000044">
    <property type="protein sequence ID" value="KAF0975449.1"/>
    <property type="molecule type" value="Genomic_DNA"/>
</dbReference>
<dbReference type="Proteomes" id="UP000444721">
    <property type="component" value="Unassembled WGS sequence"/>
</dbReference>
<name>A0A6A5BR81_NAEFO</name>
<evidence type="ECO:0000313" key="3">
    <source>
        <dbReference type="Proteomes" id="UP000444721"/>
    </source>
</evidence>
<dbReference type="VEuPathDB" id="AmoebaDB:FDP41_005443"/>
<dbReference type="GeneID" id="68112661"/>
<gene>
    <name evidence="2" type="ORF">FDP41_005443</name>
</gene>
<organism evidence="2 3">
    <name type="scientific">Naegleria fowleri</name>
    <name type="common">Brain eating amoeba</name>
    <dbReference type="NCBI Taxonomy" id="5763"/>
    <lineage>
        <taxon>Eukaryota</taxon>
        <taxon>Discoba</taxon>
        <taxon>Heterolobosea</taxon>
        <taxon>Tetramitia</taxon>
        <taxon>Eutetramitia</taxon>
        <taxon>Vahlkampfiidae</taxon>
        <taxon>Naegleria</taxon>
    </lineage>
</organism>
<proteinExistence type="predicted"/>
<dbReference type="Pfam" id="PF14497">
    <property type="entry name" value="GST_C_3"/>
    <property type="match status" value="1"/>
</dbReference>
<evidence type="ECO:0000313" key="2">
    <source>
        <dbReference type="EMBL" id="KAF0975449.1"/>
    </source>
</evidence>
<protein>
    <recommendedName>
        <fullName evidence="1">Glutathione S-transferase C-terminal domain-containing protein</fullName>
    </recommendedName>
</protein>
<dbReference type="RefSeq" id="XP_044560162.1">
    <property type="nucleotide sequence ID" value="XM_044708968.1"/>
</dbReference>
<evidence type="ECO:0000259" key="1">
    <source>
        <dbReference type="Pfam" id="PF14497"/>
    </source>
</evidence>
<dbReference type="OrthoDB" id="414243at2759"/>
<accession>A0A6A5BR81</accession>
<dbReference type="InterPro" id="IPR004046">
    <property type="entry name" value="GST_C"/>
</dbReference>
<dbReference type="VEuPathDB" id="AmoebaDB:NfTy_066270"/>
<comment type="caution">
    <text evidence="2">The sequence shown here is derived from an EMBL/GenBank/DDBJ whole genome shotgun (WGS) entry which is preliminary data.</text>
</comment>
<dbReference type="AlphaFoldDB" id="A0A6A5BR81"/>
<dbReference type="SUPFAM" id="SSF47616">
    <property type="entry name" value="GST C-terminal domain-like"/>
    <property type="match status" value="1"/>
</dbReference>
<dbReference type="Gene3D" id="3.40.30.10">
    <property type="entry name" value="Glutaredoxin"/>
    <property type="match status" value="1"/>
</dbReference>
<sequence length="241" mass="27845">MKGLIISDEHLAFKQVFEMLGSVANIPIHFRSSSHSTSIKDDHPPEHSHQLNPYSDLKAFPTSEFHYHEHPYVQLPERMKYLHASTIGRYLARKAHLYPMDNDNDACLSDEYVEMISECLQQHSDIETTRKLFHYFESILIPERDACLVGGKLSWADLYLWGLIDREYNKFLSLHQDTSLHHHKVSSPIKEGPSSSLVVLPNIPKGQQQQLSECVVDFTSLDNIRMVHLLVPKRLGNKEFR</sequence>
<dbReference type="InterPro" id="IPR036282">
    <property type="entry name" value="Glutathione-S-Trfase_C_sf"/>
</dbReference>
<reference evidence="2 3" key="1">
    <citation type="journal article" date="2019" name="Sci. Rep.">
        <title>Nanopore sequencing improves the draft genome of the human pathogenic amoeba Naegleria fowleri.</title>
        <authorList>
            <person name="Liechti N."/>
            <person name="Schurch N."/>
            <person name="Bruggmann R."/>
            <person name="Wittwer M."/>
        </authorList>
    </citation>
    <scope>NUCLEOTIDE SEQUENCE [LARGE SCALE GENOMIC DNA]</scope>
    <source>
        <strain evidence="2 3">ATCC 30894</strain>
    </source>
</reference>